<protein>
    <recommendedName>
        <fullName evidence="4">Phosphatidylethanolamine-binding protein</fullName>
    </recommendedName>
</protein>
<dbReference type="InterPro" id="IPR036610">
    <property type="entry name" value="PEBP-like_sf"/>
</dbReference>
<dbReference type="AlphaFoldDB" id="A0A9P0A7R4"/>
<dbReference type="PANTHER" id="PTHR11362:SF82">
    <property type="entry name" value="PHOSPHATIDYLETHANOLAMINE-BINDING PROTEIN 4"/>
    <property type="match status" value="1"/>
</dbReference>
<organism evidence="2 3">
    <name type="scientific">Bemisia tabaci</name>
    <name type="common">Sweetpotato whitefly</name>
    <name type="synonym">Aleurodes tabaci</name>
    <dbReference type="NCBI Taxonomy" id="7038"/>
    <lineage>
        <taxon>Eukaryota</taxon>
        <taxon>Metazoa</taxon>
        <taxon>Ecdysozoa</taxon>
        <taxon>Arthropoda</taxon>
        <taxon>Hexapoda</taxon>
        <taxon>Insecta</taxon>
        <taxon>Pterygota</taxon>
        <taxon>Neoptera</taxon>
        <taxon>Paraneoptera</taxon>
        <taxon>Hemiptera</taxon>
        <taxon>Sternorrhyncha</taxon>
        <taxon>Aleyrodoidea</taxon>
        <taxon>Aleyrodidae</taxon>
        <taxon>Aleyrodinae</taxon>
        <taxon>Bemisia</taxon>
    </lineage>
</organism>
<dbReference type="Pfam" id="PF01161">
    <property type="entry name" value="PBP"/>
    <property type="match status" value="1"/>
</dbReference>
<dbReference type="PANTHER" id="PTHR11362">
    <property type="entry name" value="PHOSPHATIDYLETHANOLAMINE-BINDING PROTEIN"/>
    <property type="match status" value="1"/>
</dbReference>
<dbReference type="EMBL" id="OU963864">
    <property type="protein sequence ID" value="CAH0387433.1"/>
    <property type="molecule type" value="Genomic_DNA"/>
</dbReference>
<dbReference type="InterPro" id="IPR008914">
    <property type="entry name" value="PEBP"/>
</dbReference>
<dbReference type="SUPFAM" id="SSF49777">
    <property type="entry name" value="PEBP-like"/>
    <property type="match status" value="1"/>
</dbReference>
<evidence type="ECO:0000313" key="2">
    <source>
        <dbReference type="EMBL" id="CAH0387433.1"/>
    </source>
</evidence>
<proteinExistence type="predicted"/>
<gene>
    <name evidence="2" type="ORF">BEMITA_LOCUS6451</name>
</gene>
<evidence type="ECO:0000256" key="1">
    <source>
        <dbReference type="SAM" id="SignalP"/>
    </source>
</evidence>
<dbReference type="CDD" id="cd00866">
    <property type="entry name" value="PEBP_euk"/>
    <property type="match status" value="1"/>
</dbReference>
<dbReference type="InterPro" id="IPR035810">
    <property type="entry name" value="PEBP_euk"/>
</dbReference>
<keyword evidence="1" id="KW-0732">Signal</keyword>
<accession>A0A9P0A7R4</accession>
<dbReference type="Gene3D" id="3.90.280.10">
    <property type="entry name" value="PEBP-like"/>
    <property type="match status" value="1"/>
</dbReference>
<name>A0A9P0A7R4_BEMTA</name>
<reference evidence="2" key="1">
    <citation type="submission" date="2021-12" db="EMBL/GenBank/DDBJ databases">
        <authorList>
            <person name="King R."/>
        </authorList>
    </citation>
    <scope>NUCLEOTIDE SEQUENCE</scope>
</reference>
<evidence type="ECO:0008006" key="4">
    <source>
        <dbReference type="Google" id="ProtNLM"/>
    </source>
</evidence>
<sequence length="266" mass="30126">MKFILAGIFVLRCNFYSNFAQGATTTRQTTFKDHSAHVSTSTNSIHTSTTTPGPIAYELHRDKIIPDLSTLDKCPQRVLKVIYEEDGYGAVCYGNTLKAATAHAAPETVAWKCENPDEATFYTIIFVDLDAPSRSNPVDREWLHWIVGNIPDNRLHSGQTIAEYIGPTPMHGNGTHRFVFQLFLQEKGKIHFEDTYLTARANDPRRAKFSSKEFAKKYSLGRPHAVNYFLVTWPEEQGLEEGETPVQPPVIPMTTEEYTEIDLLNW</sequence>
<evidence type="ECO:0000313" key="3">
    <source>
        <dbReference type="Proteomes" id="UP001152759"/>
    </source>
</evidence>
<feature type="chain" id="PRO_5040282077" description="Phosphatidylethanolamine-binding protein" evidence="1">
    <location>
        <begin position="23"/>
        <end position="266"/>
    </location>
</feature>
<keyword evidence="3" id="KW-1185">Reference proteome</keyword>
<dbReference type="Proteomes" id="UP001152759">
    <property type="component" value="Chromosome 3"/>
</dbReference>
<feature type="signal peptide" evidence="1">
    <location>
        <begin position="1"/>
        <end position="22"/>
    </location>
</feature>